<feature type="signal peptide" evidence="1">
    <location>
        <begin position="1"/>
        <end position="17"/>
    </location>
</feature>
<protein>
    <submittedName>
        <fullName evidence="2">Uncharacterized protein</fullName>
    </submittedName>
</protein>
<evidence type="ECO:0000313" key="3">
    <source>
        <dbReference type="Proteomes" id="UP001350748"/>
    </source>
</evidence>
<accession>A0ABU7XK72</accession>
<dbReference type="Proteomes" id="UP001350748">
    <property type="component" value="Unassembled WGS sequence"/>
</dbReference>
<organism evidence="2 3">
    <name type="scientific">Methylocystis borbori</name>
    <dbReference type="NCBI Taxonomy" id="3118750"/>
    <lineage>
        <taxon>Bacteria</taxon>
        <taxon>Pseudomonadati</taxon>
        <taxon>Pseudomonadota</taxon>
        <taxon>Alphaproteobacteria</taxon>
        <taxon>Hyphomicrobiales</taxon>
        <taxon>Methylocystaceae</taxon>
        <taxon>Methylocystis</taxon>
    </lineage>
</organism>
<dbReference type="EMBL" id="JAZHYN010000057">
    <property type="protein sequence ID" value="MEF3367770.1"/>
    <property type="molecule type" value="Genomic_DNA"/>
</dbReference>
<evidence type="ECO:0000313" key="2">
    <source>
        <dbReference type="EMBL" id="MEF3367770.1"/>
    </source>
</evidence>
<gene>
    <name evidence="2" type="ORF">V3H18_14640</name>
</gene>
<proteinExistence type="predicted"/>
<name>A0ABU7XK72_9HYPH</name>
<evidence type="ECO:0000256" key="1">
    <source>
        <dbReference type="SAM" id="SignalP"/>
    </source>
</evidence>
<feature type="chain" id="PRO_5045687575" evidence="1">
    <location>
        <begin position="18"/>
        <end position="109"/>
    </location>
</feature>
<dbReference type="RefSeq" id="WP_332082810.1">
    <property type="nucleotide sequence ID" value="NZ_JAZHYN010000057.1"/>
</dbReference>
<sequence>MKKLLLLSLLLPSFAYASDDAVDCSKKDGVVKCTVKKDKVIVDAISVNGDECAVPADPKIFHHAFNKGDKFSVPVKGGDNDLPVLGDCDYVRIVTIKTHDGKKKTFNAL</sequence>
<reference evidence="2 3" key="1">
    <citation type="submission" date="2024-02" db="EMBL/GenBank/DDBJ databases">
        <authorList>
            <person name="Grouzdev D."/>
        </authorList>
    </citation>
    <scope>NUCLEOTIDE SEQUENCE [LARGE SCALE GENOMIC DNA]</scope>
    <source>
        <strain evidence="2 3">9N</strain>
    </source>
</reference>
<comment type="caution">
    <text evidence="2">The sequence shown here is derived from an EMBL/GenBank/DDBJ whole genome shotgun (WGS) entry which is preliminary data.</text>
</comment>
<keyword evidence="1" id="KW-0732">Signal</keyword>
<keyword evidence="3" id="KW-1185">Reference proteome</keyword>